<evidence type="ECO:0000313" key="1">
    <source>
        <dbReference type="EMBL" id="GAA3159982.1"/>
    </source>
</evidence>
<dbReference type="InterPro" id="IPR027417">
    <property type="entry name" value="P-loop_NTPase"/>
</dbReference>
<name>A0ABP6NWH6_9ACTN</name>
<keyword evidence="2" id="KW-1185">Reference proteome</keyword>
<reference evidence="2" key="1">
    <citation type="journal article" date="2019" name="Int. J. Syst. Evol. Microbiol.">
        <title>The Global Catalogue of Microorganisms (GCM) 10K type strain sequencing project: providing services to taxonomists for standard genome sequencing and annotation.</title>
        <authorList>
            <consortium name="The Broad Institute Genomics Platform"/>
            <consortium name="The Broad Institute Genome Sequencing Center for Infectious Disease"/>
            <person name="Wu L."/>
            <person name="Ma J."/>
        </authorList>
    </citation>
    <scope>NUCLEOTIDE SEQUENCE [LARGE SCALE GENOMIC DNA]</scope>
    <source>
        <strain evidence="2">JCM 9373</strain>
    </source>
</reference>
<accession>A0ABP6NWH6</accession>
<evidence type="ECO:0000313" key="2">
    <source>
        <dbReference type="Proteomes" id="UP001500320"/>
    </source>
</evidence>
<gene>
    <name evidence="1" type="ORF">GCM10010466_58530</name>
</gene>
<protein>
    <submittedName>
        <fullName evidence="1">Uncharacterized protein</fullName>
    </submittedName>
</protein>
<dbReference type="SUPFAM" id="SSF52540">
    <property type="entry name" value="P-loop containing nucleoside triphosphate hydrolases"/>
    <property type="match status" value="1"/>
</dbReference>
<dbReference type="EMBL" id="BAAAUT010000064">
    <property type="protein sequence ID" value="GAA3159982.1"/>
    <property type="molecule type" value="Genomic_DNA"/>
</dbReference>
<dbReference type="Gene3D" id="3.40.50.300">
    <property type="entry name" value="P-loop containing nucleotide triphosphate hydrolases"/>
    <property type="match status" value="1"/>
</dbReference>
<dbReference type="Proteomes" id="UP001500320">
    <property type="component" value="Unassembled WGS sequence"/>
</dbReference>
<organism evidence="1 2">
    <name type="scientific">Planomonospora alba</name>
    <dbReference type="NCBI Taxonomy" id="161354"/>
    <lineage>
        <taxon>Bacteria</taxon>
        <taxon>Bacillati</taxon>
        <taxon>Actinomycetota</taxon>
        <taxon>Actinomycetes</taxon>
        <taxon>Streptosporangiales</taxon>
        <taxon>Streptosporangiaceae</taxon>
        <taxon>Planomonospora</taxon>
    </lineage>
</organism>
<dbReference type="RefSeq" id="WP_344865136.1">
    <property type="nucleotide sequence ID" value="NZ_BAAAUT010000064.1"/>
</dbReference>
<sequence length="295" mass="30935">MASPGRPSLVAVIQKALADGPVPADELLAAAHRAGRRVDAGVLWETCATHGLADLRDGMWVPRGWAQPSAVQPLPRSSAEERAAAEATRLAMSIGLPAHEPVPPTGPVAPEWPEAARKAAAALRHELTAVSRRRVQTDVPLIAVTSTATQDGRLRRFEAQGEIGAAEGTSATLVIKNEQFPVEIVSVFGSVVTLSVSPDTPVVTEATLRTDLSWLLAEQSKRLNELVHGGPGFDTVAALAAVTPPKAGAPVRLTEKISATGLNQGQREAVQLALTPGVTWLWGPPGTGKRRPSPP</sequence>
<proteinExistence type="predicted"/>
<comment type="caution">
    <text evidence="1">The sequence shown here is derived from an EMBL/GenBank/DDBJ whole genome shotgun (WGS) entry which is preliminary data.</text>
</comment>